<dbReference type="PANTHER" id="PTHR43798:SF31">
    <property type="entry name" value="AB HYDROLASE SUPERFAMILY PROTEIN YCLE"/>
    <property type="match status" value="1"/>
</dbReference>
<dbReference type="InterPro" id="IPR000073">
    <property type="entry name" value="AB_hydrolase_1"/>
</dbReference>
<dbReference type="InterPro" id="IPR029058">
    <property type="entry name" value="AB_hydrolase_fold"/>
</dbReference>
<protein>
    <submittedName>
        <fullName evidence="4">Alpha/beta fold hydrolase</fullName>
    </submittedName>
</protein>
<dbReference type="SMART" id="SM00824">
    <property type="entry name" value="PKS_TE"/>
    <property type="match status" value="1"/>
</dbReference>
<feature type="region of interest" description="Disordered" evidence="2">
    <location>
        <begin position="112"/>
        <end position="139"/>
    </location>
</feature>
<keyword evidence="1 4" id="KW-0378">Hydrolase</keyword>
<dbReference type="GO" id="GO:0016020">
    <property type="term" value="C:membrane"/>
    <property type="evidence" value="ECO:0007669"/>
    <property type="project" value="TreeGrafter"/>
</dbReference>
<evidence type="ECO:0000259" key="3">
    <source>
        <dbReference type="SMART" id="SM00824"/>
    </source>
</evidence>
<gene>
    <name evidence="4" type="ORF">J2I48_05935</name>
</gene>
<dbReference type="EMBL" id="JAFMYU010000003">
    <property type="protein sequence ID" value="MBO0930524.1"/>
    <property type="molecule type" value="Genomic_DNA"/>
</dbReference>
<dbReference type="GO" id="GO:0016787">
    <property type="term" value="F:hydrolase activity"/>
    <property type="evidence" value="ECO:0007669"/>
    <property type="project" value="UniProtKB-KW"/>
</dbReference>
<evidence type="ECO:0000256" key="1">
    <source>
        <dbReference type="ARBA" id="ARBA00022801"/>
    </source>
</evidence>
<proteinExistence type="predicted"/>
<dbReference type="Gene3D" id="3.40.50.1820">
    <property type="entry name" value="alpha/beta hydrolase"/>
    <property type="match status" value="1"/>
</dbReference>
<evidence type="ECO:0000313" key="5">
    <source>
        <dbReference type="Proteomes" id="UP000664795"/>
    </source>
</evidence>
<accession>A0A939G4L8</accession>
<sequence>MAEKNRPALVFLHYFGGSALSWTAVLDSLLADYQCVAVDLPGFGESPPLSDHQTVDEVAAVVADALAAQLGNNPFVLVGHSMGGKIALAIAAGLPGHAPPAGLRGLVLLATSPPGPEPIPDDSRQEMLDKPGLSPEKQREAAEKTMAKITRKPLADAARAQIIADNLRASPEGWIAWPAVGSRADITDRMARITVPVTLLAGEEDAALDPSVQPDMVMPYLPQATLYTLPGVGHLLPLEVPDEVVTWIRKSL</sequence>
<reference evidence="4 5" key="1">
    <citation type="submission" date="2021-03" db="EMBL/GenBank/DDBJ databases">
        <title>Fibrella sp. HMF5036 genome sequencing and assembly.</title>
        <authorList>
            <person name="Kang H."/>
            <person name="Kim H."/>
            <person name="Bae S."/>
            <person name="Joh K."/>
        </authorList>
    </citation>
    <scope>NUCLEOTIDE SEQUENCE [LARGE SCALE GENOMIC DNA]</scope>
    <source>
        <strain evidence="4 5">HMF5036</strain>
    </source>
</reference>
<feature type="domain" description="Thioesterase TesA-like" evidence="3">
    <location>
        <begin position="16"/>
        <end position="248"/>
    </location>
</feature>
<dbReference type="InterPro" id="IPR020802">
    <property type="entry name" value="TesA-like"/>
</dbReference>
<keyword evidence="5" id="KW-1185">Reference proteome</keyword>
<dbReference type="RefSeq" id="WP_207334481.1">
    <property type="nucleotide sequence ID" value="NZ_JAFMYU010000003.1"/>
</dbReference>
<dbReference type="Proteomes" id="UP000664795">
    <property type="component" value="Unassembled WGS sequence"/>
</dbReference>
<dbReference type="InterPro" id="IPR050266">
    <property type="entry name" value="AB_hydrolase_sf"/>
</dbReference>
<dbReference type="PANTHER" id="PTHR43798">
    <property type="entry name" value="MONOACYLGLYCEROL LIPASE"/>
    <property type="match status" value="1"/>
</dbReference>
<dbReference type="PRINTS" id="PR00111">
    <property type="entry name" value="ABHYDROLASE"/>
</dbReference>
<evidence type="ECO:0000313" key="4">
    <source>
        <dbReference type="EMBL" id="MBO0930524.1"/>
    </source>
</evidence>
<organism evidence="4 5">
    <name type="scientific">Fibrella aquatilis</name>
    <dbReference type="NCBI Taxonomy" id="2817059"/>
    <lineage>
        <taxon>Bacteria</taxon>
        <taxon>Pseudomonadati</taxon>
        <taxon>Bacteroidota</taxon>
        <taxon>Cytophagia</taxon>
        <taxon>Cytophagales</taxon>
        <taxon>Spirosomataceae</taxon>
        <taxon>Fibrella</taxon>
    </lineage>
</organism>
<dbReference type="Pfam" id="PF12697">
    <property type="entry name" value="Abhydrolase_6"/>
    <property type="match status" value="1"/>
</dbReference>
<dbReference type="AlphaFoldDB" id="A0A939G4L8"/>
<evidence type="ECO:0000256" key="2">
    <source>
        <dbReference type="SAM" id="MobiDB-lite"/>
    </source>
</evidence>
<name>A0A939G4L8_9BACT</name>
<comment type="caution">
    <text evidence="4">The sequence shown here is derived from an EMBL/GenBank/DDBJ whole genome shotgun (WGS) entry which is preliminary data.</text>
</comment>
<dbReference type="SUPFAM" id="SSF53474">
    <property type="entry name" value="alpha/beta-Hydrolases"/>
    <property type="match status" value="1"/>
</dbReference>